<keyword evidence="3" id="KW-1185">Reference proteome</keyword>
<protein>
    <submittedName>
        <fullName evidence="2">Uncharacterized protein</fullName>
    </submittedName>
</protein>
<comment type="caution">
    <text evidence="2">The sequence shown here is derived from an EMBL/GenBank/DDBJ whole genome shotgun (WGS) entry which is preliminary data.</text>
</comment>
<evidence type="ECO:0000256" key="1">
    <source>
        <dbReference type="SAM" id="Phobius"/>
    </source>
</evidence>
<keyword evidence="1" id="KW-0472">Membrane</keyword>
<keyword evidence="1" id="KW-0812">Transmembrane</keyword>
<feature type="transmembrane region" description="Helical" evidence="1">
    <location>
        <begin position="12"/>
        <end position="31"/>
    </location>
</feature>
<sequence>MRYDSNSTTGSVHIILFPIILMICSWSPIYYKKPQMNLLIKHKIALTQTKHGVQYFGNYLVKSARSWPALPKLGASTKDSYLDWQANLQKNAKYGFHLRSMPIKS</sequence>
<evidence type="ECO:0000313" key="3">
    <source>
        <dbReference type="Proteomes" id="UP000252345"/>
    </source>
</evidence>
<dbReference type="AlphaFoldDB" id="A0A366KF25"/>
<keyword evidence="1" id="KW-1133">Transmembrane helix</keyword>
<name>A0A366KF25_9BIFI</name>
<reference evidence="2 3" key="1">
    <citation type="submission" date="2017-10" db="EMBL/GenBank/DDBJ databases">
        <title>Bifidobacterium xylocopum sp. nov. and Bifidobacterium aemilianum sp. nov., from the carpenter bee (Xylocopa violacea) digestive tract.</title>
        <authorList>
            <person name="Alberoni D."/>
            <person name="Baffoni L."/>
            <person name="Di Gioia D."/>
            <person name="Gaggia F."/>
            <person name="Biavati B."/>
        </authorList>
    </citation>
    <scope>NUCLEOTIDE SEQUENCE [LARGE SCALE GENOMIC DNA]</scope>
    <source>
        <strain evidence="2 3">XV2</strain>
    </source>
</reference>
<accession>A0A366KF25</accession>
<gene>
    <name evidence="2" type="ORF">CRD59_02020</name>
</gene>
<dbReference type="Proteomes" id="UP000252345">
    <property type="component" value="Unassembled WGS sequence"/>
</dbReference>
<dbReference type="EMBL" id="PDCH01000002">
    <property type="protein sequence ID" value="RBP99832.1"/>
    <property type="molecule type" value="Genomic_DNA"/>
</dbReference>
<evidence type="ECO:0000313" key="2">
    <source>
        <dbReference type="EMBL" id="RBP99832.1"/>
    </source>
</evidence>
<proteinExistence type="predicted"/>
<organism evidence="2 3">
    <name type="scientific">Bifidobacterium xylocopae</name>
    <dbReference type="NCBI Taxonomy" id="2493119"/>
    <lineage>
        <taxon>Bacteria</taxon>
        <taxon>Bacillati</taxon>
        <taxon>Actinomycetota</taxon>
        <taxon>Actinomycetes</taxon>
        <taxon>Bifidobacteriales</taxon>
        <taxon>Bifidobacteriaceae</taxon>
        <taxon>Bifidobacterium</taxon>
    </lineage>
</organism>